<accession>A0A177G7Z8</accession>
<reference evidence="1 2" key="1">
    <citation type="submission" date="2016-03" db="EMBL/GenBank/DDBJ databases">
        <title>Draft genome sequence of Acetobacter malorum CECT 7742, a strain isolated from strawberry vinegar.</title>
        <authorList>
            <person name="Sainz F."/>
            <person name="Mas A."/>
            <person name="Torija M.J."/>
        </authorList>
    </citation>
    <scope>NUCLEOTIDE SEQUENCE [LARGE SCALE GENOMIC DNA]</scope>
    <source>
        <strain evidence="1 2">CECT 7742</strain>
    </source>
</reference>
<dbReference type="Proteomes" id="UP000077349">
    <property type="component" value="Unassembled WGS sequence"/>
</dbReference>
<name>A0A177G7Z8_9PROT</name>
<evidence type="ECO:0000313" key="1">
    <source>
        <dbReference type="EMBL" id="OAG76393.1"/>
    </source>
</evidence>
<organism evidence="1 2">
    <name type="scientific">Acetobacter malorum</name>
    <dbReference type="NCBI Taxonomy" id="178901"/>
    <lineage>
        <taxon>Bacteria</taxon>
        <taxon>Pseudomonadati</taxon>
        <taxon>Pseudomonadota</taxon>
        <taxon>Alphaproteobacteria</taxon>
        <taxon>Acetobacterales</taxon>
        <taxon>Acetobacteraceae</taxon>
        <taxon>Acetobacter</taxon>
    </lineage>
</organism>
<proteinExistence type="predicted"/>
<dbReference type="AlphaFoldDB" id="A0A177G7Z8"/>
<gene>
    <name evidence="1" type="ORF">Amal_02166</name>
</gene>
<evidence type="ECO:0000313" key="2">
    <source>
        <dbReference type="Proteomes" id="UP000077349"/>
    </source>
</evidence>
<dbReference type="EMBL" id="LVHD01000018">
    <property type="protein sequence ID" value="OAG76393.1"/>
    <property type="molecule type" value="Genomic_DNA"/>
</dbReference>
<dbReference type="PATRIC" id="fig|178901.16.peg.2313"/>
<sequence>MTYINKDEASSFTGRGPLAVYRERIASGDLKNDPDQARVVERLDQLWHELATMPPPAPPAKGAACWQALRAG</sequence>
<comment type="caution">
    <text evidence="1">The sequence shown here is derived from an EMBL/GenBank/DDBJ whole genome shotgun (WGS) entry which is preliminary data.</text>
</comment>
<protein>
    <submittedName>
        <fullName evidence="1">ATPase</fullName>
    </submittedName>
</protein>